<dbReference type="GeneID" id="89931895"/>
<dbReference type="RefSeq" id="XP_064654062.1">
    <property type="nucleotide sequence ID" value="XM_064807787.1"/>
</dbReference>
<evidence type="ECO:0000259" key="2">
    <source>
        <dbReference type="Pfam" id="PF00646"/>
    </source>
</evidence>
<organism evidence="3 4">
    <name type="scientific">Saxophila tyrrhenica</name>
    <dbReference type="NCBI Taxonomy" id="1690608"/>
    <lineage>
        <taxon>Eukaryota</taxon>
        <taxon>Fungi</taxon>
        <taxon>Dikarya</taxon>
        <taxon>Ascomycota</taxon>
        <taxon>Pezizomycotina</taxon>
        <taxon>Dothideomycetes</taxon>
        <taxon>Dothideomycetidae</taxon>
        <taxon>Mycosphaerellales</taxon>
        <taxon>Extremaceae</taxon>
        <taxon>Saxophila</taxon>
    </lineage>
</organism>
<dbReference type="AlphaFoldDB" id="A0AAV9NV33"/>
<proteinExistence type="predicted"/>
<evidence type="ECO:0000313" key="4">
    <source>
        <dbReference type="Proteomes" id="UP001337655"/>
    </source>
</evidence>
<accession>A0AAV9NV33</accession>
<name>A0AAV9NV33_9PEZI</name>
<dbReference type="EMBL" id="JAVRRT010000024">
    <property type="protein sequence ID" value="KAK5163620.1"/>
    <property type="molecule type" value="Genomic_DNA"/>
</dbReference>
<dbReference type="InterPro" id="IPR036047">
    <property type="entry name" value="F-box-like_dom_sf"/>
</dbReference>
<comment type="caution">
    <text evidence="3">The sequence shown here is derived from an EMBL/GenBank/DDBJ whole genome shotgun (WGS) entry which is preliminary data.</text>
</comment>
<dbReference type="InterPro" id="IPR001810">
    <property type="entry name" value="F-box_dom"/>
</dbReference>
<keyword evidence="1" id="KW-1133">Transmembrane helix</keyword>
<sequence>MATARALNTPELLEDILLHLPLRDLLLSQRVSRTFHDVAAGSARIQKALFLQPASGETVYWDPTSPLVSDGCFRLESTDAETVVIANPFLAQFVRPRGLKRWMRLLTRSFMRGANKKTTHVSELDCCCSSQLDAMVEASLRLPHFKCNHSPSWQRMILADVYFEEAVYHRAPNQLHGSFELLEPNELVLGALQFCLELDGRACTEWLPIDILVPGRIARPPEGIDDTTGWTMLRLLESGGGKMSVFQDIEDRMDKREHRKFKKRAQPLLAVYLFLMCVMLAARAIWPHWLCLPIAAFWELSKEDWVIKGQRRQWRLLLEHLCLGMIAAIVSLVASELEVVSVPA</sequence>
<protein>
    <recommendedName>
        <fullName evidence="2">F-box domain-containing protein</fullName>
    </recommendedName>
</protein>
<dbReference type="Pfam" id="PF00646">
    <property type="entry name" value="F-box"/>
    <property type="match status" value="1"/>
</dbReference>
<keyword evidence="1" id="KW-0472">Membrane</keyword>
<dbReference type="Proteomes" id="UP001337655">
    <property type="component" value="Unassembled WGS sequence"/>
</dbReference>
<reference evidence="3 4" key="1">
    <citation type="submission" date="2023-08" db="EMBL/GenBank/DDBJ databases">
        <title>Black Yeasts Isolated from many extreme environments.</title>
        <authorList>
            <person name="Coleine C."/>
            <person name="Stajich J.E."/>
            <person name="Selbmann L."/>
        </authorList>
    </citation>
    <scope>NUCLEOTIDE SEQUENCE [LARGE SCALE GENOMIC DNA]</scope>
    <source>
        <strain evidence="3 4">CCFEE 5935</strain>
    </source>
</reference>
<keyword evidence="4" id="KW-1185">Reference proteome</keyword>
<gene>
    <name evidence="3" type="ORF">LTR77_010569</name>
</gene>
<feature type="domain" description="F-box" evidence="2">
    <location>
        <begin position="10"/>
        <end position="39"/>
    </location>
</feature>
<evidence type="ECO:0000256" key="1">
    <source>
        <dbReference type="SAM" id="Phobius"/>
    </source>
</evidence>
<keyword evidence="1" id="KW-0812">Transmembrane</keyword>
<evidence type="ECO:0000313" key="3">
    <source>
        <dbReference type="EMBL" id="KAK5163620.1"/>
    </source>
</evidence>
<dbReference type="SUPFAM" id="SSF81383">
    <property type="entry name" value="F-box domain"/>
    <property type="match status" value="1"/>
</dbReference>
<feature type="transmembrane region" description="Helical" evidence="1">
    <location>
        <begin position="269"/>
        <end position="295"/>
    </location>
</feature>